<sequence length="99" mass="10485">MAQPDLPTSQLLAAKTLAMEVALLALLREQRDNQPFWESLDKLTQVVLSLDDLGAHPDPEIAAMAESAQDFLDSWRAIAGTNPNAPAPPGAGPFHPGSG</sequence>
<feature type="region of interest" description="Disordered" evidence="1">
    <location>
        <begin position="79"/>
        <end position="99"/>
    </location>
</feature>
<proteinExistence type="predicted"/>
<keyword evidence="3" id="KW-1185">Reference proteome</keyword>
<dbReference type="RefSeq" id="WP_280942780.1">
    <property type="nucleotide sequence ID" value="NZ_JARYGX010000021.1"/>
</dbReference>
<protein>
    <submittedName>
        <fullName evidence="2">Uncharacterized protein</fullName>
    </submittedName>
</protein>
<reference evidence="2" key="2">
    <citation type="submission" date="2023-04" db="EMBL/GenBank/DDBJ databases">
        <authorList>
            <person name="Sun J.-Q."/>
        </authorList>
    </citation>
    <scope>NUCLEOTIDE SEQUENCE</scope>
    <source>
        <strain evidence="2">CC-YY355</strain>
    </source>
</reference>
<evidence type="ECO:0000256" key="1">
    <source>
        <dbReference type="SAM" id="MobiDB-lite"/>
    </source>
</evidence>
<dbReference type="EMBL" id="JARYGX010000021">
    <property type="protein sequence ID" value="MDH7453561.1"/>
    <property type="molecule type" value="Genomic_DNA"/>
</dbReference>
<organism evidence="2 3">
    <name type="scientific">Luteimonas composti</name>
    <dbReference type="NCBI Taxonomy" id="398257"/>
    <lineage>
        <taxon>Bacteria</taxon>
        <taxon>Pseudomonadati</taxon>
        <taxon>Pseudomonadota</taxon>
        <taxon>Gammaproteobacteria</taxon>
        <taxon>Lysobacterales</taxon>
        <taxon>Lysobacteraceae</taxon>
        <taxon>Luteimonas</taxon>
    </lineage>
</organism>
<evidence type="ECO:0000313" key="3">
    <source>
        <dbReference type="Proteomes" id="UP001160550"/>
    </source>
</evidence>
<evidence type="ECO:0000313" key="2">
    <source>
        <dbReference type="EMBL" id="MDH7453561.1"/>
    </source>
</evidence>
<dbReference type="Proteomes" id="UP001160550">
    <property type="component" value="Unassembled WGS sequence"/>
</dbReference>
<comment type="caution">
    <text evidence="2">The sequence shown here is derived from an EMBL/GenBank/DDBJ whole genome shotgun (WGS) entry which is preliminary data.</text>
</comment>
<name>A0ABT6MSG0_9GAMM</name>
<reference evidence="2" key="1">
    <citation type="journal article" date="2007" name="Int. J. Syst. Evol. Microbiol.">
        <title>Luteimonas composti sp. nov., a moderately thermophilic bacterium isolated from food waste.</title>
        <authorList>
            <person name="Young C.C."/>
            <person name="Kampfer P."/>
            <person name="Chen W.M."/>
            <person name="Yen W.S."/>
            <person name="Arun A.B."/>
            <person name="Lai W.A."/>
            <person name="Shen F.T."/>
            <person name="Rekha P.D."/>
            <person name="Lin K.Y."/>
            <person name="Chou J.H."/>
        </authorList>
    </citation>
    <scope>NUCLEOTIDE SEQUENCE</scope>
    <source>
        <strain evidence="2">CC-YY355</strain>
    </source>
</reference>
<accession>A0ABT6MSG0</accession>
<gene>
    <name evidence="2" type="ORF">QF205_10855</name>
</gene>